<dbReference type="RefSeq" id="XP_056484637.1">
    <property type="nucleotide sequence ID" value="XM_056634017.1"/>
</dbReference>
<keyword evidence="2" id="KW-1185">Reference proteome</keyword>
<organism evidence="1 2">
    <name type="scientific">Penicillium cosmopolitanum</name>
    <dbReference type="NCBI Taxonomy" id="1131564"/>
    <lineage>
        <taxon>Eukaryota</taxon>
        <taxon>Fungi</taxon>
        <taxon>Dikarya</taxon>
        <taxon>Ascomycota</taxon>
        <taxon>Pezizomycotina</taxon>
        <taxon>Eurotiomycetes</taxon>
        <taxon>Eurotiomycetidae</taxon>
        <taxon>Eurotiales</taxon>
        <taxon>Aspergillaceae</taxon>
        <taxon>Penicillium</taxon>
    </lineage>
</organism>
<gene>
    <name evidence="1" type="ORF">N7509_009380</name>
</gene>
<accession>A0A9X0B3J2</accession>
<evidence type="ECO:0000313" key="1">
    <source>
        <dbReference type="EMBL" id="KAJ5386839.1"/>
    </source>
</evidence>
<reference evidence="1" key="2">
    <citation type="journal article" date="2023" name="IMA Fungus">
        <title>Comparative genomic study of the Penicillium genus elucidates a diverse pangenome and 15 lateral gene transfer events.</title>
        <authorList>
            <person name="Petersen C."/>
            <person name="Sorensen T."/>
            <person name="Nielsen M.R."/>
            <person name="Sondergaard T.E."/>
            <person name="Sorensen J.L."/>
            <person name="Fitzpatrick D.A."/>
            <person name="Frisvad J.C."/>
            <person name="Nielsen K.L."/>
        </authorList>
    </citation>
    <scope>NUCLEOTIDE SEQUENCE</scope>
    <source>
        <strain evidence="1">IBT 29677</strain>
    </source>
</reference>
<dbReference type="EMBL" id="JAPZBU010000009">
    <property type="protein sequence ID" value="KAJ5386839.1"/>
    <property type="molecule type" value="Genomic_DNA"/>
</dbReference>
<evidence type="ECO:0000313" key="2">
    <source>
        <dbReference type="Proteomes" id="UP001147747"/>
    </source>
</evidence>
<proteinExistence type="predicted"/>
<dbReference type="AlphaFoldDB" id="A0A9X0B3J2"/>
<protein>
    <submittedName>
        <fullName evidence="1">Uncharacterized protein</fullName>
    </submittedName>
</protein>
<sequence length="68" mass="7449">MGRMIHFPVGRMDHFPGAMAEPRPGALRVADAEKTPPGCNVLASLDRVAPARHHPLAYVIDQRHELIG</sequence>
<comment type="caution">
    <text evidence="1">The sequence shown here is derived from an EMBL/GenBank/DDBJ whole genome shotgun (WGS) entry which is preliminary data.</text>
</comment>
<dbReference type="Proteomes" id="UP001147747">
    <property type="component" value="Unassembled WGS sequence"/>
</dbReference>
<name>A0A9X0B3J2_9EURO</name>
<dbReference type="GeneID" id="81372997"/>
<reference evidence="1" key="1">
    <citation type="submission" date="2022-12" db="EMBL/GenBank/DDBJ databases">
        <authorList>
            <person name="Petersen C."/>
        </authorList>
    </citation>
    <scope>NUCLEOTIDE SEQUENCE</scope>
    <source>
        <strain evidence="1">IBT 29677</strain>
    </source>
</reference>